<dbReference type="Gene3D" id="2.30.30.190">
    <property type="entry name" value="CAP Gly-rich-like domain"/>
    <property type="match status" value="3"/>
</dbReference>
<dbReference type="PANTHER" id="PTHR18916:SF88">
    <property type="entry name" value="CAP-GLY DOMAIN-CONTAINING PROTEIN"/>
    <property type="match status" value="1"/>
</dbReference>
<dbReference type="InterPro" id="IPR000938">
    <property type="entry name" value="CAP-Gly_domain"/>
</dbReference>
<dbReference type="PANTHER" id="PTHR18916">
    <property type="entry name" value="DYNACTIN 1-RELATED MICROTUBULE-BINDING"/>
    <property type="match status" value="1"/>
</dbReference>
<dbReference type="EMBL" id="NEDP02003955">
    <property type="protein sequence ID" value="OWF47279.1"/>
    <property type="molecule type" value="Genomic_DNA"/>
</dbReference>
<evidence type="ECO:0000256" key="1">
    <source>
        <dbReference type="PROSITE-ProRule" id="PRU00023"/>
    </source>
</evidence>
<feature type="region of interest" description="Disordered" evidence="2">
    <location>
        <begin position="497"/>
        <end position="522"/>
    </location>
</feature>
<dbReference type="OrthoDB" id="2130750at2759"/>
<gene>
    <name evidence="4" type="ORF">KP79_PYT08367</name>
</gene>
<dbReference type="Proteomes" id="UP000242188">
    <property type="component" value="Unassembled WGS sequence"/>
</dbReference>
<dbReference type="SUPFAM" id="SSF74924">
    <property type="entry name" value="Cap-Gly domain"/>
    <property type="match status" value="3"/>
</dbReference>
<feature type="domain" description="CAP-Gly" evidence="3">
    <location>
        <begin position="423"/>
        <end position="465"/>
    </location>
</feature>
<dbReference type="PROSITE" id="PS50245">
    <property type="entry name" value="CAP_GLY_2"/>
    <property type="match status" value="3"/>
</dbReference>
<dbReference type="InterPro" id="IPR036859">
    <property type="entry name" value="CAP-Gly_dom_sf"/>
</dbReference>
<evidence type="ECO:0000313" key="4">
    <source>
        <dbReference type="EMBL" id="OWF47279.1"/>
    </source>
</evidence>
<feature type="region of interest" description="Disordered" evidence="2">
    <location>
        <begin position="353"/>
        <end position="373"/>
    </location>
</feature>
<comment type="caution">
    <text evidence="4">The sequence shown here is derived from an EMBL/GenBank/DDBJ whole genome shotgun (WGS) entry which is preliminary data.</text>
</comment>
<feature type="domain" description="CAP-Gly" evidence="3">
    <location>
        <begin position="555"/>
        <end position="597"/>
    </location>
</feature>
<protein>
    <submittedName>
        <fullName evidence="4">CAP-Gly domain-containing linker protein 3</fullName>
    </submittedName>
</protein>
<sequence length="623" mass="67630">MTLEAEEEEEKGKDINLHLNNNGYHPERDKPMIHPCVDPPVCDSCQKLELSFFDPGCPGCHDILVNPDTTVPEIFAVLRQWTPQTQQNLELLINEILKRSAHINDRDGLTDMTLLQYASKSGAAGIGDSEVASRVVTMLISKGADVNIRCRWTNMTALHYAAYFDVVPVIKVLLKTTKALDIDSTCSEFDHGSSLHIAASNLAYEAVKVLLQNGANPMMKDNMGRGPLECIPDPTNLDSDPEMAKLVVKLKKTLQESCQPVIKVPPPNYDLIQSKVTLQALGITLGDKVVVGGVKTGTLKYCGPTEFAGGLWAGIELDEPGGKNDGSVGGISYFQCAHSQGIFAPVSKIARPGSVPAPRSPSATMSPNKTQQKAAAVDVSNVKARVDTGLKCRTSSIADLAEIDLGDRVIVAGQRKGTVRFCGEARFAPGIWYGIELDRPVGKNDGSVNTDRYFHCKPKHGVFAPLSRIQKLGERRFSSNESLDAISWGAVSEKHDRRSNSSVPFSTQNRAKTPIKRPKSGLSLARVPGSSAPFKLEVGMSVFCNSELGNVRYIGPAEFGDGVWVGVELRTAKGKNDGCVQDKRYFSCKPDHGLLVRPSKITVRGINGSKLVSDYYHSREGEA</sequence>
<dbReference type="AlphaFoldDB" id="A0A210QEZ5"/>
<dbReference type="SUPFAM" id="SSF48403">
    <property type="entry name" value="Ankyrin repeat"/>
    <property type="match status" value="1"/>
</dbReference>
<feature type="repeat" description="ANK" evidence="1">
    <location>
        <begin position="190"/>
        <end position="222"/>
    </location>
</feature>
<keyword evidence="1" id="KW-0040">ANK repeat</keyword>
<reference evidence="4 5" key="1">
    <citation type="journal article" date="2017" name="Nat. Ecol. Evol.">
        <title>Scallop genome provides insights into evolution of bilaterian karyotype and development.</title>
        <authorList>
            <person name="Wang S."/>
            <person name="Zhang J."/>
            <person name="Jiao W."/>
            <person name="Li J."/>
            <person name="Xun X."/>
            <person name="Sun Y."/>
            <person name="Guo X."/>
            <person name="Huan P."/>
            <person name="Dong B."/>
            <person name="Zhang L."/>
            <person name="Hu X."/>
            <person name="Sun X."/>
            <person name="Wang J."/>
            <person name="Zhao C."/>
            <person name="Wang Y."/>
            <person name="Wang D."/>
            <person name="Huang X."/>
            <person name="Wang R."/>
            <person name="Lv J."/>
            <person name="Li Y."/>
            <person name="Zhang Z."/>
            <person name="Liu B."/>
            <person name="Lu W."/>
            <person name="Hui Y."/>
            <person name="Liang J."/>
            <person name="Zhou Z."/>
            <person name="Hou R."/>
            <person name="Li X."/>
            <person name="Liu Y."/>
            <person name="Li H."/>
            <person name="Ning X."/>
            <person name="Lin Y."/>
            <person name="Zhao L."/>
            <person name="Xing Q."/>
            <person name="Dou J."/>
            <person name="Li Y."/>
            <person name="Mao J."/>
            <person name="Guo H."/>
            <person name="Dou H."/>
            <person name="Li T."/>
            <person name="Mu C."/>
            <person name="Jiang W."/>
            <person name="Fu Q."/>
            <person name="Fu X."/>
            <person name="Miao Y."/>
            <person name="Liu J."/>
            <person name="Yu Q."/>
            <person name="Li R."/>
            <person name="Liao H."/>
            <person name="Li X."/>
            <person name="Kong Y."/>
            <person name="Jiang Z."/>
            <person name="Chourrout D."/>
            <person name="Li R."/>
            <person name="Bao Z."/>
        </authorList>
    </citation>
    <scope>NUCLEOTIDE SEQUENCE [LARGE SCALE GENOMIC DNA]</scope>
    <source>
        <strain evidence="4 5">PY_sf001</strain>
    </source>
</reference>
<feature type="compositionally biased region" description="Polar residues" evidence="2">
    <location>
        <begin position="361"/>
        <end position="373"/>
    </location>
</feature>
<name>A0A210QEZ5_MIZYE</name>
<dbReference type="PROSITE" id="PS00845">
    <property type="entry name" value="CAP_GLY_1"/>
    <property type="match status" value="2"/>
</dbReference>
<dbReference type="Pfam" id="PF01302">
    <property type="entry name" value="CAP_GLY"/>
    <property type="match status" value="3"/>
</dbReference>
<dbReference type="Gene3D" id="1.25.40.20">
    <property type="entry name" value="Ankyrin repeat-containing domain"/>
    <property type="match status" value="1"/>
</dbReference>
<dbReference type="InterPro" id="IPR036770">
    <property type="entry name" value="Ankyrin_rpt-contain_sf"/>
</dbReference>
<feature type="compositionally biased region" description="Polar residues" evidence="2">
    <location>
        <begin position="500"/>
        <end position="511"/>
    </location>
</feature>
<dbReference type="SMART" id="SM00248">
    <property type="entry name" value="ANK"/>
    <property type="match status" value="3"/>
</dbReference>
<evidence type="ECO:0000259" key="3">
    <source>
        <dbReference type="PROSITE" id="PS50245"/>
    </source>
</evidence>
<evidence type="ECO:0000256" key="2">
    <source>
        <dbReference type="SAM" id="MobiDB-lite"/>
    </source>
</evidence>
<proteinExistence type="predicted"/>
<feature type="domain" description="CAP-Gly" evidence="3">
    <location>
        <begin position="303"/>
        <end position="345"/>
    </location>
</feature>
<dbReference type="InterPro" id="IPR002110">
    <property type="entry name" value="Ankyrin_rpt"/>
</dbReference>
<dbReference type="PROSITE" id="PS50088">
    <property type="entry name" value="ANK_REPEAT"/>
    <property type="match status" value="1"/>
</dbReference>
<accession>A0A210QEZ5</accession>
<keyword evidence="5" id="KW-1185">Reference proteome</keyword>
<dbReference type="PROSITE" id="PS50297">
    <property type="entry name" value="ANK_REP_REGION"/>
    <property type="match status" value="1"/>
</dbReference>
<evidence type="ECO:0000313" key="5">
    <source>
        <dbReference type="Proteomes" id="UP000242188"/>
    </source>
</evidence>
<dbReference type="SMART" id="SM01052">
    <property type="entry name" value="CAP_GLY"/>
    <property type="match status" value="3"/>
</dbReference>
<dbReference type="Pfam" id="PF12796">
    <property type="entry name" value="Ank_2"/>
    <property type="match status" value="1"/>
</dbReference>
<organism evidence="4 5">
    <name type="scientific">Mizuhopecten yessoensis</name>
    <name type="common">Japanese scallop</name>
    <name type="synonym">Patinopecten yessoensis</name>
    <dbReference type="NCBI Taxonomy" id="6573"/>
    <lineage>
        <taxon>Eukaryota</taxon>
        <taxon>Metazoa</taxon>
        <taxon>Spiralia</taxon>
        <taxon>Lophotrochozoa</taxon>
        <taxon>Mollusca</taxon>
        <taxon>Bivalvia</taxon>
        <taxon>Autobranchia</taxon>
        <taxon>Pteriomorphia</taxon>
        <taxon>Pectinida</taxon>
        <taxon>Pectinoidea</taxon>
        <taxon>Pectinidae</taxon>
        <taxon>Mizuhopecten</taxon>
    </lineage>
</organism>
<dbReference type="STRING" id="6573.A0A210QEZ5"/>